<keyword evidence="2" id="KW-1185">Reference proteome</keyword>
<evidence type="ECO:0000313" key="2">
    <source>
        <dbReference type="Proteomes" id="UP000622638"/>
    </source>
</evidence>
<gene>
    <name evidence="1" type="ORF">GCM10011572_20250</name>
</gene>
<organism evidence="1 2">
    <name type="scientific">Pseudoduganella buxea</name>
    <dbReference type="NCBI Taxonomy" id="1949069"/>
    <lineage>
        <taxon>Bacteria</taxon>
        <taxon>Pseudomonadati</taxon>
        <taxon>Pseudomonadota</taxon>
        <taxon>Betaproteobacteria</taxon>
        <taxon>Burkholderiales</taxon>
        <taxon>Oxalobacteraceae</taxon>
        <taxon>Telluria group</taxon>
        <taxon>Pseudoduganella</taxon>
    </lineage>
</organism>
<name>A0ABQ1KIL0_9BURK</name>
<sequence length="97" mass="10682">MKTLRPTLVSAFVPALALVPPASRLMLITVETGRVLELRRLVARACGNRLSFMRMQPIDHATRMQVWLRVAEPGVQKIVDAVTRALPSAQLGRVVPA</sequence>
<comment type="caution">
    <text evidence="1">The sequence shown here is derived from an EMBL/GenBank/DDBJ whole genome shotgun (WGS) entry which is preliminary data.</text>
</comment>
<accession>A0ABQ1KIL0</accession>
<proteinExistence type="predicted"/>
<dbReference type="Proteomes" id="UP000622638">
    <property type="component" value="Unassembled WGS sequence"/>
</dbReference>
<reference evidence="2" key="1">
    <citation type="journal article" date="2019" name="Int. J. Syst. Evol. Microbiol.">
        <title>The Global Catalogue of Microorganisms (GCM) 10K type strain sequencing project: providing services to taxonomists for standard genome sequencing and annotation.</title>
        <authorList>
            <consortium name="The Broad Institute Genomics Platform"/>
            <consortium name="The Broad Institute Genome Sequencing Center for Infectious Disease"/>
            <person name="Wu L."/>
            <person name="Ma J."/>
        </authorList>
    </citation>
    <scope>NUCLEOTIDE SEQUENCE [LARGE SCALE GENOMIC DNA]</scope>
    <source>
        <strain evidence="2">CGMCC 1.15931</strain>
    </source>
</reference>
<dbReference type="RefSeq" id="WP_229417543.1">
    <property type="nucleotide sequence ID" value="NZ_BMKG01000007.1"/>
</dbReference>
<evidence type="ECO:0000313" key="1">
    <source>
        <dbReference type="EMBL" id="GGB98275.1"/>
    </source>
</evidence>
<protein>
    <submittedName>
        <fullName evidence="1">Uncharacterized protein</fullName>
    </submittedName>
</protein>
<dbReference type="EMBL" id="BMKG01000007">
    <property type="protein sequence ID" value="GGB98275.1"/>
    <property type="molecule type" value="Genomic_DNA"/>
</dbReference>